<organism evidence="2 3">
    <name type="scientific">Pseudomonas flavocrustae</name>
    <dbReference type="NCBI Taxonomy" id="2991719"/>
    <lineage>
        <taxon>Bacteria</taxon>
        <taxon>Pseudomonadati</taxon>
        <taxon>Pseudomonadota</taxon>
        <taxon>Gammaproteobacteria</taxon>
        <taxon>Pseudomonadales</taxon>
        <taxon>Pseudomonadaceae</taxon>
        <taxon>Pseudomonas</taxon>
    </lineage>
</organism>
<evidence type="ECO:0000256" key="1">
    <source>
        <dbReference type="SAM" id="Phobius"/>
    </source>
</evidence>
<keyword evidence="3" id="KW-1185">Reference proteome</keyword>
<comment type="caution">
    <text evidence="2">The sequence shown here is derived from an EMBL/GenBank/DDBJ whole genome shotgun (WGS) entry which is preliminary data.</text>
</comment>
<name>A0ABT6IHL6_9PSED</name>
<sequence>MNGTQSAIIGTVHLAKRRVYPCIVMARVLIGLALALGFAGARETIFPGSFPAVPRWDARIESRTSAYLVPS</sequence>
<keyword evidence="1" id="KW-0812">Transmembrane</keyword>
<keyword evidence="1" id="KW-1133">Transmembrane helix</keyword>
<gene>
    <name evidence="2" type="ORF">OMP44_11530</name>
</gene>
<dbReference type="RefSeq" id="WP_273862419.1">
    <property type="nucleotide sequence ID" value="NZ_JAPDIQ010000004.1"/>
</dbReference>
<proteinExistence type="predicted"/>
<keyword evidence="1" id="KW-0472">Membrane</keyword>
<reference evidence="2 3" key="1">
    <citation type="submission" date="2022-10" db="EMBL/GenBank/DDBJ databases">
        <title>A novel Pseudomonas species, isolated from Passiflora incarnata leaves.</title>
        <authorList>
            <person name="Cueva-Yesquen L.G."/>
            <person name="Fantinatti-Garboggini F."/>
        </authorList>
    </citation>
    <scope>NUCLEOTIDE SEQUENCE [LARGE SCALE GENOMIC DNA]</scope>
    <source>
        <strain evidence="2 3">CBMAI 2609</strain>
    </source>
</reference>
<protein>
    <submittedName>
        <fullName evidence="2">Uncharacterized protein</fullName>
    </submittedName>
</protein>
<feature type="transmembrane region" description="Helical" evidence="1">
    <location>
        <begin position="20"/>
        <end position="41"/>
    </location>
</feature>
<dbReference type="EMBL" id="JAPDIQ010000004">
    <property type="protein sequence ID" value="MDH4763529.1"/>
    <property type="molecule type" value="Genomic_DNA"/>
</dbReference>
<accession>A0ABT6IHL6</accession>
<dbReference type="Proteomes" id="UP001157461">
    <property type="component" value="Unassembled WGS sequence"/>
</dbReference>
<evidence type="ECO:0000313" key="2">
    <source>
        <dbReference type="EMBL" id="MDH4763529.1"/>
    </source>
</evidence>
<evidence type="ECO:0000313" key="3">
    <source>
        <dbReference type="Proteomes" id="UP001157461"/>
    </source>
</evidence>